<gene>
    <name evidence="1" type="ORF">KIM322_14210</name>
</gene>
<organism evidence="1 2">
    <name type="scientific">Lactobacillus xylocopicola</name>
    <dbReference type="NCBI Taxonomy" id="2976676"/>
    <lineage>
        <taxon>Bacteria</taxon>
        <taxon>Bacillati</taxon>
        <taxon>Bacillota</taxon>
        <taxon>Bacilli</taxon>
        <taxon>Lactobacillales</taxon>
        <taxon>Lactobacillaceae</taxon>
        <taxon>Lactobacillus</taxon>
    </lineage>
</organism>
<dbReference type="Pfam" id="PF17312">
    <property type="entry name" value="Helveticin_J"/>
    <property type="match status" value="1"/>
</dbReference>
<proteinExistence type="predicted"/>
<sequence length="135" mass="15171">MSDINSALNRAGTSDVNIGNIPCLSYFAIPKITSNIGSIQGYDLDDNNNIYISSQYSGEKDRNIYKIPWGASTPGQWEQIPLTSETALNLPGYSTELESVQVISENDLYLTVAYHRNTDNKTTRNRIFEVTWKNE</sequence>
<protein>
    <recommendedName>
        <fullName evidence="3">Bacteriocin helveticin-J</fullName>
    </recommendedName>
</protein>
<evidence type="ECO:0008006" key="3">
    <source>
        <dbReference type="Google" id="ProtNLM"/>
    </source>
</evidence>
<dbReference type="Proteomes" id="UP001321741">
    <property type="component" value="Chromosome"/>
</dbReference>
<evidence type="ECO:0000313" key="1">
    <source>
        <dbReference type="EMBL" id="BDR61160.1"/>
    </source>
</evidence>
<accession>A0ABM8BIL3</accession>
<name>A0ABM8BIL3_9LACO</name>
<keyword evidence="2" id="KW-1185">Reference proteome</keyword>
<dbReference type="EMBL" id="AP026803">
    <property type="protein sequence ID" value="BDR61160.1"/>
    <property type="molecule type" value="Genomic_DNA"/>
</dbReference>
<dbReference type="InterPro" id="IPR035280">
    <property type="entry name" value="Helveticin_J"/>
</dbReference>
<evidence type="ECO:0000313" key="2">
    <source>
        <dbReference type="Proteomes" id="UP001321741"/>
    </source>
</evidence>
<reference evidence="1 2" key="1">
    <citation type="journal article" date="2023" name="Microbiol. Spectr.">
        <title>Symbiosis of Carpenter Bees with Uncharacterized Lactic Acid Bacteria Showing NAD Auxotrophy.</title>
        <authorList>
            <person name="Kawasaki S."/>
            <person name="Ozawa K."/>
            <person name="Mori T."/>
            <person name="Yamamoto A."/>
            <person name="Ito M."/>
            <person name="Ohkuma M."/>
            <person name="Sakamoto M."/>
            <person name="Matsutani M."/>
        </authorList>
    </citation>
    <scope>NUCLEOTIDE SEQUENCE [LARGE SCALE GENOMIC DNA]</scope>
    <source>
        <strain evidence="1 2">Kim32-2</strain>
    </source>
</reference>